<gene>
    <name evidence="2" type="ORF">EV189_0825</name>
</gene>
<proteinExistence type="predicted"/>
<organism evidence="2 3">
    <name type="scientific">Motilibacter rhizosphaerae</name>
    <dbReference type="NCBI Taxonomy" id="598652"/>
    <lineage>
        <taxon>Bacteria</taxon>
        <taxon>Bacillati</taxon>
        <taxon>Actinomycetota</taxon>
        <taxon>Actinomycetes</taxon>
        <taxon>Motilibacterales</taxon>
        <taxon>Motilibacteraceae</taxon>
        <taxon>Motilibacter</taxon>
    </lineage>
</organism>
<name>A0A4Q7NX56_9ACTN</name>
<feature type="region of interest" description="Disordered" evidence="1">
    <location>
        <begin position="95"/>
        <end position="114"/>
    </location>
</feature>
<reference evidence="2 3" key="1">
    <citation type="submission" date="2019-02" db="EMBL/GenBank/DDBJ databases">
        <title>Genomic Encyclopedia of Type Strains, Phase IV (KMG-IV): sequencing the most valuable type-strain genomes for metagenomic binning, comparative biology and taxonomic classification.</title>
        <authorList>
            <person name="Goeker M."/>
        </authorList>
    </citation>
    <scope>NUCLEOTIDE SEQUENCE [LARGE SCALE GENOMIC DNA]</scope>
    <source>
        <strain evidence="2 3">DSM 45622</strain>
    </source>
</reference>
<evidence type="ECO:0000313" key="2">
    <source>
        <dbReference type="EMBL" id="RZS91580.1"/>
    </source>
</evidence>
<accession>A0A4Q7NX56</accession>
<keyword evidence="3" id="KW-1185">Reference proteome</keyword>
<evidence type="ECO:0000313" key="3">
    <source>
        <dbReference type="Proteomes" id="UP000293638"/>
    </source>
</evidence>
<sequence>MPTRLLLEGSSIEELLAQVRAEHGPAARIVHADRVRSGGIGGFFAKERFEIQVEVADDAAHSGSGVLAAGLDILDLVDTADSRDIRDSVDTRDIRDSAREQRRRSDRPEVRREVELVQTATTAEGDPLVSTDSPSFARLLAALSKDAEVLPDPEPAPAPARPVRPAFPHLAAEQTVSARRTAPAEPVAEAEDPAEVLLRERAAFEAILAEPVVEEPVPAPVVAPVVIAPVVAAAAPVAVAVEEPKPFAPMAPAAVVLTAAPVVAAVTPPPAPMAEPEVVEPVAVVEEAAPAPVEEPEPVLPPRGRSAQQMVAVGVPRELVAGLPARIDIESAAAAVAAALPPVPACADRSGAVIAIVGEGRAAYDEARRQAARLGLVADDVALVARTPLGLDLGGRGHVGDRDALSRSIEKWRASDLPTVVAVDMPMRGIGAEWAQRMLAALGADTTWAVVDASRKLAENSAQLRRLPGVDALVVTNAEATTTPGEVLVLNHPVAVVDGDRASRGRWAELLVAAATQEEAEER</sequence>
<comment type="caution">
    <text evidence="2">The sequence shown here is derived from an EMBL/GenBank/DDBJ whole genome shotgun (WGS) entry which is preliminary data.</text>
</comment>
<protein>
    <submittedName>
        <fullName evidence="2">Uncharacterized protein</fullName>
    </submittedName>
</protein>
<dbReference type="AlphaFoldDB" id="A0A4Q7NX56"/>
<evidence type="ECO:0000256" key="1">
    <source>
        <dbReference type="SAM" id="MobiDB-lite"/>
    </source>
</evidence>
<dbReference type="EMBL" id="SGXD01000001">
    <property type="protein sequence ID" value="RZS91580.1"/>
    <property type="molecule type" value="Genomic_DNA"/>
</dbReference>
<dbReference type="Proteomes" id="UP000293638">
    <property type="component" value="Unassembled WGS sequence"/>
</dbReference>